<dbReference type="Gene3D" id="3.40.50.720">
    <property type="entry name" value="NAD(P)-binding Rossmann-like Domain"/>
    <property type="match status" value="1"/>
</dbReference>
<evidence type="ECO:0000313" key="4">
    <source>
        <dbReference type="EMBL" id="MCT2589971.1"/>
    </source>
</evidence>
<evidence type="ECO:0000313" key="5">
    <source>
        <dbReference type="Proteomes" id="UP001156389"/>
    </source>
</evidence>
<evidence type="ECO:0000259" key="3">
    <source>
        <dbReference type="Pfam" id="PF07993"/>
    </source>
</evidence>
<dbReference type="PANTHER" id="PTHR44845">
    <property type="entry name" value="CARRIER DOMAIN-CONTAINING PROTEIN"/>
    <property type="match status" value="1"/>
</dbReference>
<keyword evidence="5" id="KW-1185">Reference proteome</keyword>
<dbReference type="NCBIfam" id="TIGR01746">
    <property type="entry name" value="Thioester-redct"/>
    <property type="match status" value="1"/>
</dbReference>
<keyword evidence="2" id="KW-0597">Phosphoprotein</keyword>
<accession>A0ABT2JQ31</accession>
<keyword evidence="1" id="KW-0596">Phosphopantetheine</keyword>
<dbReference type="Pfam" id="PF07993">
    <property type="entry name" value="NAD_binding_4"/>
    <property type="match status" value="1"/>
</dbReference>
<evidence type="ECO:0000256" key="2">
    <source>
        <dbReference type="ARBA" id="ARBA00022553"/>
    </source>
</evidence>
<feature type="domain" description="Thioester reductase (TE)" evidence="3">
    <location>
        <begin position="2"/>
        <end position="236"/>
    </location>
</feature>
<dbReference type="EMBL" id="JAJAGO010000003">
    <property type="protein sequence ID" value="MCT2589971.1"/>
    <property type="molecule type" value="Genomic_DNA"/>
</dbReference>
<dbReference type="PANTHER" id="PTHR44845:SF6">
    <property type="entry name" value="BETA-ALANINE-ACTIVATING ENZYME"/>
    <property type="match status" value="1"/>
</dbReference>
<name>A0ABT2JQ31_9ACTN</name>
<dbReference type="InterPro" id="IPR013120">
    <property type="entry name" value="FAR_NAD-bd"/>
</dbReference>
<reference evidence="4 5" key="1">
    <citation type="submission" date="2021-10" db="EMBL/GenBank/DDBJ databases">
        <title>Streptomyces gossypii sp. nov., isolated from soil collected from cotton field.</title>
        <authorList>
            <person name="Ge X."/>
            <person name="Chen X."/>
            <person name="Liu W."/>
        </authorList>
    </citation>
    <scope>NUCLEOTIDE SEQUENCE [LARGE SCALE GENOMIC DNA]</scope>
    <source>
        <strain evidence="4 5">N2-109</strain>
    </source>
</reference>
<organism evidence="4 5">
    <name type="scientific">Streptomyces gossypii</name>
    <dbReference type="NCBI Taxonomy" id="2883101"/>
    <lineage>
        <taxon>Bacteria</taxon>
        <taxon>Bacillati</taxon>
        <taxon>Actinomycetota</taxon>
        <taxon>Actinomycetes</taxon>
        <taxon>Kitasatosporales</taxon>
        <taxon>Streptomycetaceae</taxon>
        <taxon>Streptomyces</taxon>
    </lineage>
</organism>
<comment type="caution">
    <text evidence="4">The sequence shown here is derived from an EMBL/GenBank/DDBJ whole genome shotgun (WGS) entry which is preliminary data.</text>
</comment>
<dbReference type="Proteomes" id="UP001156389">
    <property type="component" value="Unassembled WGS sequence"/>
</dbReference>
<protein>
    <submittedName>
        <fullName evidence="4">Thioester reductase domain-containing protein</fullName>
    </submittedName>
</protein>
<evidence type="ECO:0000256" key="1">
    <source>
        <dbReference type="ARBA" id="ARBA00022450"/>
    </source>
</evidence>
<dbReference type="SUPFAM" id="SSF51735">
    <property type="entry name" value="NAD(P)-binding Rossmann-fold domains"/>
    <property type="match status" value="1"/>
</dbReference>
<sequence length="371" mass="39534">MVTGATGFVGARTLHRLLSATPARAVCVVRARDDAHARDRIVRTLRAQGLWEESLGERLDARAGELGAPRFGWARETWETYAASCDAVLHIGALVNFLLDYRAHRAANVTGTAEVLRFALSVRPKPLHHVSTLGILEQHASRTPGRLREDFDPATATAPNSGYSRSKWVAERLLTAARRRGAPVTLYRLGEVMPAADNGVPNPRALTHLLLSAVLRLGIRPDVPMRSDYTPVDEAAARLVAGLAEPSDGAVYHVFRDGSVDFAALDLGGGPERGGALRTVPPAEFMAALRERAAGGGEPAVAVLHGLLTALPATGPGGVPDFRRLLADNPGFFTKEACAALDARHGFRERPLEAALHAYSTTLTAGEPAGL</sequence>
<dbReference type="InterPro" id="IPR010080">
    <property type="entry name" value="Thioester_reductase-like_dom"/>
</dbReference>
<proteinExistence type="predicted"/>
<dbReference type="InterPro" id="IPR036291">
    <property type="entry name" value="NAD(P)-bd_dom_sf"/>
</dbReference>
<gene>
    <name evidence="4" type="ORF">LHJ74_08610</name>
</gene>